<protein>
    <submittedName>
        <fullName evidence="2">Uncharacterized protein</fullName>
    </submittedName>
</protein>
<proteinExistence type="predicted"/>
<evidence type="ECO:0000256" key="1">
    <source>
        <dbReference type="SAM" id="SignalP"/>
    </source>
</evidence>
<evidence type="ECO:0000313" key="3">
    <source>
        <dbReference type="Proteomes" id="UP000006176"/>
    </source>
</evidence>
<dbReference type="RefSeq" id="WP_014769551.1">
    <property type="nucleotide sequence ID" value="NC_018002.1"/>
</dbReference>
<dbReference type="STRING" id="760154.Sulba_1384"/>
<organism evidence="2 3">
    <name type="scientific">Sulfurospirillum barnesii (strain ATCC 700032 / DSM 10660 / SES-3)</name>
    <dbReference type="NCBI Taxonomy" id="760154"/>
    <lineage>
        <taxon>Bacteria</taxon>
        <taxon>Pseudomonadati</taxon>
        <taxon>Campylobacterota</taxon>
        <taxon>Epsilonproteobacteria</taxon>
        <taxon>Campylobacterales</taxon>
        <taxon>Sulfurospirillaceae</taxon>
        <taxon>Sulfurospirillum</taxon>
    </lineage>
</organism>
<reference evidence="2 3" key="1">
    <citation type="submission" date="2012-06" db="EMBL/GenBank/DDBJ databases">
        <title>Complete sequence of Sulfurospirillum barnesii SES-3.</title>
        <authorList>
            <consortium name="US DOE Joint Genome Institute"/>
            <person name="Lucas S."/>
            <person name="Han J."/>
            <person name="Lapidus A."/>
            <person name="Cheng J.-F."/>
            <person name="Goodwin L."/>
            <person name="Pitluck S."/>
            <person name="Peters L."/>
            <person name="Ovchinnikova G."/>
            <person name="Lu M."/>
            <person name="Detter J.C."/>
            <person name="Han C."/>
            <person name="Tapia R."/>
            <person name="Land M."/>
            <person name="Hauser L."/>
            <person name="Kyrpides N."/>
            <person name="Ivanova N."/>
            <person name="Pagani I."/>
            <person name="Stolz J."/>
            <person name="Arkin A."/>
            <person name="Dehal P."/>
            <person name="Oremland R."/>
            <person name="Saltikov C."/>
            <person name="Basu P."/>
            <person name="Hollibaugh J."/>
            <person name="Newman D."/>
            <person name="Stolyar S."/>
            <person name="Hazen T."/>
            <person name="Woyke T."/>
        </authorList>
    </citation>
    <scope>NUCLEOTIDE SEQUENCE [LARGE SCALE GENOMIC DNA]</scope>
    <source>
        <strain evidence="3">ATCC 700032 / DSM 10660 / SES-3</strain>
    </source>
</reference>
<feature type="signal peptide" evidence="1">
    <location>
        <begin position="1"/>
        <end position="17"/>
    </location>
</feature>
<dbReference type="AlphaFoldDB" id="I3XXJ9"/>
<dbReference type="KEGG" id="sba:Sulba_1384"/>
<dbReference type="EMBL" id="CP003333">
    <property type="protein sequence ID" value="AFL68673.1"/>
    <property type="molecule type" value="Genomic_DNA"/>
</dbReference>
<dbReference type="PATRIC" id="fig|760154.4.peg.1387"/>
<accession>I3XXJ9</accession>
<dbReference type="OrthoDB" id="9800545at2"/>
<evidence type="ECO:0000313" key="2">
    <source>
        <dbReference type="EMBL" id="AFL68673.1"/>
    </source>
</evidence>
<sequence length="114" mass="12840">MLKLLMILMLSSLVLLGADESETLDDKVIAFVQKSVIANENYTFDKVSILEKKDVPELKPWKAYVVRVDVTLLKPESKKISMNDIVFTDGVVLSRDLLDLKSAQSLKTTLFISH</sequence>
<dbReference type="Proteomes" id="UP000006176">
    <property type="component" value="Chromosome"/>
</dbReference>
<feature type="chain" id="PRO_5003682659" evidence="1">
    <location>
        <begin position="18"/>
        <end position="114"/>
    </location>
</feature>
<gene>
    <name evidence="2" type="ordered locus">Sulba_1384</name>
</gene>
<dbReference type="HOGENOM" id="CLU_2119870_0_0_7"/>
<keyword evidence="1" id="KW-0732">Signal</keyword>
<keyword evidence="3" id="KW-1185">Reference proteome</keyword>
<name>I3XXJ9_SULBS</name>